<keyword evidence="3" id="KW-0804">Transcription</keyword>
<dbReference type="Proteomes" id="UP001304650">
    <property type="component" value="Chromosome"/>
</dbReference>
<protein>
    <submittedName>
        <fullName evidence="5">GntR family transcriptional regulator</fullName>
    </submittedName>
</protein>
<dbReference type="PANTHER" id="PTHR44846">
    <property type="entry name" value="MANNOSYL-D-GLYCERATE TRANSPORT/METABOLISM SYSTEM REPRESSOR MNGR-RELATED"/>
    <property type="match status" value="1"/>
</dbReference>
<dbReference type="Gene3D" id="1.10.10.10">
    <property type="entry name" value="Winged helix-like DNA-binding domain superfamily/Winged helix DNA-binding domain"/>
    <property type="match status" value="1"/>
</dbReference>
<dbReference type="InterPro" id="IPR050679">
    <property type="entry name" value="Bact_HTH_transcr_reg"/>
</dbReference>
<dbReference type="SUPFAM" id="SSF53822">
    <property type="entry name" value="Periplasmic binding protein-like I"/>
    <property type="match status" value="1"/>
</dbReference>
<dbReference type="Pfam" id="PF00392">
    <property type="entry name" value="GntR"/>
    <property type="match status" value="1"/>
</dbReference>
<dbReference type="PROSITE" id="PS50949">
    <property type="entry name" value="HTH_GNTR"/>
    <property type="match status" value="1"/>
</dbReference>
<dbReference type="RefSeq" id="WP_314797755.1">
    <property type="nucleotide sequence ID" value="NZ_CP130319.1"/>
</dbReference>
<dbReference type="SMART" id="SM00345">
    <property type="entry name" value="HTH_GNTR"/>
    <property type="match status" value="1"/>
</dbReference>
<evidence type="ECO:0000313" key="6">
    <source>
        <dbReference type="Proteomes" id="UP001304650"/>
    </source>
</evidence>
<dbReference type="InterPro" id="IPR028082">
    <property type="entry name" value="Peripla_BP_I"/>
</dbReference>
<dbReference type="SUPFAM" id="SSF46785">
    <property type="entry name" value="Winged helix' DNA-binding domain"/>
    <property type="match status" value="1"/>
</dbReference>
<dbReference type="KEGG" id="proo:MJB10_20515"/>
<feature type="domain" description="HTH gntR-type" evidence="4">
    <location>
        <begin position="1"/>
        <end position="69"/>
    </location>
</feature>
<gene>
    <name evidence="5" type="ORF">MJB10_20515</name>
</gene>
<sequence length="343" mass="38890">MSLFLQLKDQMIKHILDGTYSGGEPIPTEQELCDKYQISRVTVRKALTELKQEGLIVSVQGQGTMVSKRRGSHKGSLDMIALVAAVHNPFFAAYMEHFERVAEESGSLVLFKQDYEGNALESSDLFYRLFKRNIRNIVYWAQSEKLNLELLHRIRTIGMNLVIFDQSFKNEVADTVWLDNRDAVVTLYSALQTRSNANIHLIGFDGPYVPSEARRQQAYLESSSGTGFIHTIPRSPHVHSEVRELLTHLHQQDLLPGGLICSNGQLGLAAAAYLQEQGLSDRVVLGAIDYYPEMAAYRMLAYRQPMKELAAKSYQRLMVQNNQGELWRPEHFELQGELIVCGE</sequence>
<dbReference type="GO" id="GO:0003700">
    <property type="term" value="F:DNA-binding transcription factor activity"/>
    <property type="evidence" value="ECO:0007669"/>
    <property type="project" value="InterPro"/>
</dbReference>
<dbReference type="EMBL" id="CP130319">
    <property type="protein sequence ID" value="WNR43469.1"/>
    <property type="molecule type" value="Genomic_DNA"/>
</dbReference>
<accession>A0AA96LM16</accession>
<proteinExistence type="predicted"/>
<dbReference type="AlphaFoldDB" id="A0AA96LM16"/>
<evidence type="ECO:0000313" key="5">
    <source>
        <dbReference type="EMBL" id="WNR43469.1"/>
    </source>
</evidence>
<dbReference type="InterPro" id="IPR000524">
    <property type="entry name" value="Tscrpt_reg_HTH_GntR"/>
</dbReference>
<name>A0AA96LM16_9BACL</name>
<evidence type="ECO:0000256" key="2">
    <source>
        <dbReference type="ARBA" id="ARBA00023125"/>
    </source>
</evidence>
<dbReference type="Gene3D" id="3.40.50.2300">
    <property type="match status" value="2"/>
</dbReference>
<dbReference type="InterPro" id="IPR036390">
    <property type="entry name" value="WH_DNA-bd_sf"/>
</dbReference>
<dbReference type="InterPro" id="IPR036388">
    <property type="entry name" value="WH-like_DNA-bd_sf"/>
</dbReference>
<dbReference type="PRINTS" id="PR00035">
    <property type="entry name" value="HTHGNTR"/>
</dbReference>
<keyword evidence="6" id="KW-1185">Reference proteome</keyword>
<evidence type="ECO:0000256" key="1">
    <source>
        <dbReference type="ARBA" id="ARBA00023015"/>
    </source>
</evidence>
<dbReference type="GO" id="GO:0003677">
    <property type="term" value="F:DNA binding"/>
    <property type="evidence" value="ECO:0007669"/>
    <property type="project" value="UniProtKB-KW"/>
</dbReference>
<dbReference type="CDD" id="cd07377">
    <property type="entry name" value="WHTH_GntR"/>
    <property type="match status" value="1"/>
</dbReference>
<reference evidence="5" key="1">
    <citation type="submission" date="2022-02" db="EMBL/GenBank/DDBJ databases">
        <title>Paenibacillus sp. MBLB1832 Whole Genome Shotgun Sequencing.</title>
        <authorList>
            <person name="Hwang C.Y."/>
            <person name="Cho E.-S."/>
            <person name="Seo M.-J."/>
        </authorList>
    </citation>
    <scope>NUCLEOTIDE SEQUENCE</scope>
    <source>
        <strain evidence="5">MBLB1832</strain>
    </source>
</reference>
<evidence type="ECO:0000256" key="3">
    <source>
        <dbReference type="ARBA" id="ARBA00023163"/>
    </source>
</evidence>
<dbReference type="PANTHER" id="PTHR44846:SF1">
    <property type="entry name" value="MANNOSYL-D-GLYCERATE TRANSPORT_METABOLISM SYSTEM REPRESSOR MNGR-RELATED"/>
    <property type="match status" value="1"/>
</dbReference>
<dbReference type="GO" id="GO:0045892">
    <property type="term" value="P:negative regulation of DNA-templated transcription"/>
    <property type="evidence" value="ECO:0007669"/>
    <property type="project" value="TreeGrafter"/>
</dbReference>
<organism evidence="5 6">
    <name type="scientific">Paenibacillus roseopurpureus</name>
    <dbReference type="NCBI Taxonomy" id="2918901"/>
    <lineage>
        <taxon>Bacteria</taxon>
        <taxon>Bacillati</taxon>
        <taxon>Bacillota</taxon>
        <taxon>Bacilli</taxon>
        <taxon>Bacillales</taxon>
        <taxon>Paenibacillaceae</taxon>
        <taxon>Paenibacillus</taxon>
    </lineage>
</organism>
<keyword evidence="2" id="KW-0238">DNA-binding</keyword>
<evidence type="ECO:0000259" key="4">
    <source>
        <dbReference type="PROSITE" id="PS50949"/>
    </source>
</evidence>
<keyword evidence="1" id="KW-0805">Transcription regulation</keyword>